<dbReference type="InterPro" id="IPR027417">
    <property type="entry name" value="P-loop_NTPase"/>
</dbReference>
<gene>
    <name evidence="1" type="ORF">ACFPYI_01595</name>
</gene>
<dbReference type="Pfam" id="PF13481">
    <property type="entry name" value="AAA_25"/>
    <property type="match status" value="1"/>
</dbReference>
<name>A0ABD5RI41_9EURY</name>
<accession>A0ABD5RI41</accession>
<dbReference type="Proteomes" id="UP001596099">
    <property type="component" value="Unassembled WGS sequence"/>
</dbReference>
<protein>
    <submittedName>
        <fullName evidence="1">RAD55 family ATPase</fullName>
    </submittedName>
</protein>
<evidence type="ECO:0000313" key="1">
    <source>
        <dbReference type="EMBL" id="MFC5970013.1"/>
    </source>
</evidence>
<organism evidence="1 2">
    <name type="scientific">Halomarina salina</name>
    <dbReference type="NCBI Taxonomy" id="1872699"/>
    <lineage>
        <taxon>Archaea</taxon>
        <taxon>Methanobacteriati</taxon>
        <taxon>Methanobacteriota</taxon>
        <taxon>Stenosarchaea group</taxon>
        <taxon>Halobacteria</taxon>
        <taxon>Halobacteriales</taxon>
        <taxon>Natronomonadaceae</taxon>
        <taxon>Halomarina</taxon>
    </lineage>
</organism>
<proteinExistence type="predicted"/>
<dbReference type="Gene3D" id="3.40.50.300">
    <property type="entry name" value="P-loop containing nucleotide triphosphate hydrolases"/>
    <property type="match status" value="1"/>
</dbReference>
<dbReference type="AlphaFoldDB" id="A0ABD5RI41"/>
<sequence length="287" mass="31414">MPEETPIGAKRASRSIGRIPFGSPTLDGRFKGIPAGSSVLLVGAPDAGTDAYAHTHAASLMTARYYPGLYDGRILYPDILPDEVHYVTLDRSRNHLLHQMDAVLGARRFNTLTEHLHVKDFSDRFLDLAPIPTTLRQAGRKEERSGDRDGSDTFDEFLADISDYLVSVGDGNMIVFDSLTALHGATAYDLSMADVRGFLSGLRSAAESWDGLVSMLHHARPDTVRADEIVNTALHGCLYFYTNDSGTNAQKTMRIGEFGGALSGRRQVVYDTKVTDTGFSISSNRRV</sequence>
<comment type="caution">
    <text evidence="1">The sequence shown here is derived from an EMBL/GenBank/DDBJ whole genome shotgun (WGS) entry which is preliminary data.</text>
</comment>
<reference evidence="1 2" key="1">
    <citation type="journal article" date="2019" name="Int. J. Syst. Evol. Microbiol.">
        <title>The Global Catalogue of Microorganisms (GCM) 10K type strain sequencing project: providing services to taxonomists for standard genome sequencing and annotation.</title>
        <authorList>
            <consortium name="The Broad Institute Genomics Platform"/>
            <consortium name="The Broad Institute Genome Sequencing Center for Infectious Disease"/>
            <person name="Wu L."/>
            <person name="Ma J."/>
        </authorList>
    </citation>
    <scope>NUCLEOTIDE SEQUENCE [LARGE SCALE GENOMIC DNA]</scope>
    <source>
        <strain evidence="1 2">CGMCC 1.12543</strain>
    </source>
</reference>
<evidence type="ECO:0000313" key="2">
    <source>
        <dbReference type="Proteomes" id="UP001596099"/>
    </source>
</evidence>
<dbReference type="RefSeq" id="WP_247418623.1">
    <property type="nucleotide sequence ID" value="NZ_JALLGW010000002.1"/>
</dbReference>
<keyword evidence="2" id="KW-1185">Reference proteome</keyword>
<dbReference type="EMBL" id="JBHSQH010000001">
    <property type="protein sequence ID" value="MFC5970013.1"/>
    <property type="molecule type" value="Genomic_DNA"/>
</dbReference>
<dbReference type="SUPFAM" id="SSF52540">
    <property type="entry name" value="P-loop containing nucleoside triphosphate hydrolases"/>
    <property type="match status" value="1"/>
</dbReference>